<dbReference type="Gramene" id="rna30737">
    <property type="protein sequence ID" value="RHN55538.1"/>
    <property type="gene ID" value="gene30737"/>
</dbReference>
<dbReference type="GO" id="GO:0046872">
    <property type="term" value="F:metal ion binding"/>
    <property type="evidence" value="ECO:0007669"/>
    <property type="project" value="InterPro"/>
</dbReference>
<evidence type="ECO:0000313" key="2">
    <source>
        <dbReference type="EMBL" id="AFK47849.1"/>
    </source>
</evidence>
<dbReference type="ExpressionAtlas" id="I3T5Q7">
    <property type="expression patterns" value="differential"/>
</dbReference>
<dbReference type="EMBL" id="BT148055">
    <property type="protein sequence ID" value="AFK47849.1"/>
    <property type="molecule type" value="mRNA"/>
</dbReference>
<dbReference type="Pfam" id="PF07127">
    <property type="entry name" value="Nodulin_late"/>
    <property type="match status" value="1"/>
</dbReference>
<evidence type="ECO:0000259" key="1">
    <source>
        <dbReference type="Pfam" id="PF07127"/>
    </source>
</evidence>
<feature type="domain" description="Late nodulin" evidence="1">
    <location>
        <begin position="17"/>
        <end position="69"/>
    </location>
</feature>
<dbReference type="AlphaFoldDB" id="I3T5Q7"/>
<sequence length="76" mass="9062">MIIQFSIYYMQRRKLNMVEILKFSHALIIFLFLSALVTNANIFFCSTDEDCTWNLCRQPWVQKCRLHMCSSILSHV</sequence>
<accession>I3T5Q7</accession>
<dbReference type="InterPro" id="IPR009810">
    <property type="entry name" value="Nodulin_late_dom"/>
</dbReference>
<protein>
    <submittedName>
        <fullName evidence="3">Putative Late nodulin</fullName>
    </submittedName>
</protein>
<dbReference type="Proteomes" id="UP000265566">
    <property type="component" value="Chromosome 5"/>
</dbReference>
<name>I3T5Q7_MEDTR</name>
<organism evidence="2">
    <name type="scientific">Medicago truncatula</name>
    <name type="common">Barrel medic</name>
    <name type="synonym">Medicago tribuloides</name>
    <dbReference type="NCBI Taxonomy" id="3880"/>
    <lineage>
        <taxon>Eukaryota</taxon>
        <taxon>Viridiplantae</taxon>
        <taxon>Streptophyta</taxon>
        <taxon>Embryophyta</taxon>
        <taxon>Tracheophyta</taxon>
        <taxon>Spermatophyta</taxon>
        <taxon>Magnoliopsida</taxon>
        <taxon>eudicotyledons</taxon>
        <taxon>Gunneridae</taxon>
        <taxon>Pentapetalae</taxon>
        <taxon>rosids</taxon>
        <taxon>fabids</taxon>
        <taxon>Fabales</taxon>
        <taxon>Fabaceae</taxon>
        <taxon>Papilionoideae</taxon>
        <taxon>50 kb inversion clade</taxon>
        <taxon>NPAAA clade</taxon>
        <taxon>Hologalegina</taxon>
        <taxon>IRL clade</taxon>
        <taxon>Trifolieae</taxon>
        <taxon>Medicago</taxon>
    </lineage>
</organism>
<proteinExistence type="evidence at transcript level"/>
<dbReference type="EMBL" id="PSQE01000005">
    <property type="protein sequence ID" value="RHN55538.1"/>
    <property type="molecule type" value="Genomic_DNA"/>
</dbReference>
<gene>
    <name evidence="3" type="ORF">MtrunA17_Chr5g0418951</name>
</gene>
<reference evidence="2" key="1">
    <citation type="submission" date="2012-05" db="EMBL/GenBank/DDBJ databases">
        <authorList>
            <person name="Krishnakumar V."/>
            <person name="Cheung F."/>
            <person name="Xiao Y."/>
            <person name="Chan A."/>
            <person name="Moskal W.A."/>
            <person name="Town C.D."/>
        </authorList>
    </citation>
    <scope>NUCLEOTIDE SEQUENCE</scope>
</reference>
<reference evidence="3" key="2">
    <citation type="journal article" date="2018" name="Nat. Plants">
        <title>Whole-genome landscape of Medicago truncatula symbiotic genes.</title>
        <authorList>
            <person name="Pecrix Y."/>
            <person name="Gamas P."/>
            <person name="Carrere S."/>
        </authorList>
    </citation>
    <scope>NUCLEOTIDE SEQUENCE</scope>
    <source>
        <tissue evidence="3">Leaves</tissue>
    </source>
</reference>
<evidence type="ECO:0000313" key="3">
    <source>
        <dbReference type="EMBL" id="RHN55538.1"/>
    </source>
</evidence>